<keyword evidence="2" id="KW-0732">Signal</keyword>
<evidence type="ECO:0000313" key="3">
    <source>
        <dbReference type="EMBL" id="KAK2185010.1"/>
    </source>
</evidence>
<proteinExistence type="predicted"/>
<protein>
    <submittedName>
        <fullName evidence="3">Uncharacterized protein</fullName>
    </submittedName>
</protein>
<evidence type="ECO:0000256" key="2">
    <source>
        <dbReference type="SAM" id="SignalP"/>
    </source>
</evidence>
<reference evidence="3" key="1">
    <citation type="journal article" date="2023" name="Mol. Biol. Evol.">
        <title>Third-Generation Sequencing Reveals the Adaptive Role of the Epigenome in Three Deep-Sea Polychaetes.</title>
        <authorList>
            <person name="Perez M."/>
            <person name="Aroh O."/>
            <person name="Sun Y."/>
            <person name="Lan Y."/>
            <person name="Juniper S.K."/>
            <person name="Young C.R."/>
            <person name="Angers B."/>
            <person name="Qian P.Y."/>
        </authorList>
    </citation>
    <scope>NUCLEOTIDE SEQUENCE</scope>
    <source>
        <strain evidence="3">R07B-5</strain>
    </source>
</reference>
<evidence type="ECO:0000313" key="4">
    <source>
        <dbReference type="Proteomes" id="UP001209878"/>
    </source>
</evidence>
<organism evidence="3 4">
    <name type="scientific">Ridgeia piscesae</name>
    <name type="common">Tubeworm</name>
    <dbReference type="NCBI Taxonomy" id="27915"/>
    <lineage>
        <taxon>Eukaryota</taxon>
        <taxon>Metazoa</taxon>
        <taxon>Spiralia</taxon>
        <taxon>Lophotrochozoa</taxon>
        <taxon>Annelida</taxon>
        <taxon>Polychaeta</taxon>
        <taxon>Sedentaria</taxon>
        <taxon>Canalipalpata</taxon>
        <taxon>Sabellida</taxon>
        <taxon>Siboglinidae</taxon>
        <taxon>Ridgeia</taxon>
    </lineage>
</organism>
<name>A0AAD9NYX0_RIDPI</name>
<feature type="signal peptide" evidence="2">
    <location>
        <begin position="1"/>
        <end position="22"/>
    </location>
</feature>
<comment type="caution">
    <text evidence="3">The sequence shown here is derived from an EMBL/GenBank/DDBJ whole genome shotgun (WGS) entry which is preliminary data.</text>
</comment>
<dbReference type="EMBL" id="JAODUO010000246">
    <property type="protein sequence ID" value="KAK2185010.1"/>
    <property type="molecule type" value="Genomic_DNA"/>
</dbReference>
<feature type="region of interest" description="Disordered" evidence="1">
    <location>
        <begin position="73"/>
        <end position="92"/>
    </location>
</feature>
<evidence type="ECO:0000256" key="1">
    <source>
        <dbReference type="SAM" id="MobiDB-lite"/>
    </source>
</evidence>
<sequence>MLTARWVLAILLAAVMVALAAGAREMSMGKSKVKIGDSGEMEFKRTMANGSVDAHPVKIKMDELVQVDANGNALTDCQEPTDTTKPGMSWMNNPAKKAAMKGEMKAFRDFNNQQFAFESKLTDQAMKHGGSMKAEKQKFSASLGDGIGKMTIDLALPEEDGDIDIAGEKQRLKKGDMKFNIEMSEWNWCDNAAFLDVYMKVQGKNKPKKRFDRSSTLPASYDMGDNKTVSFSGKFQKDAGDWTDMAAGYPKVDPNDDSRVIVRFPRFTDTLIYDPTVSGDEDDDSSDASGLSVSAILITMATAATYVMLK</sequence>
<feature type="chain" id="PRO_5042246098" evidence="2">
    <location>
        <begin position="23"/>
        <end position="310"/>
    </location>
</feature>
<keyword evidence="4" id="KW-1185">Reference proteome</keyword>
<accession>A0AAD9NYX0</accession>
<dbReference type="AlphaFoldDB" id="A0AAD9NYX0"/>
<gene>
    <name evidence="3" type="ORF">NP493_247g01170</name>
</gene>
<dbReference type="Proteomes" id="UP001209878">
    <property type="component" value="Unassembled WGS sequence"/>
</dbReference>